<dbReference type="Proteomes" id="UP000641454">
    <property type="component" value="Unassembled WGS sequence"/>
</dbReference>
<gene>
    <name evidence="4" type="ORF">H8R25_09385</name>
</gene>
<keyword evidence="5" id="KW-1185">Reference proteome</keyword>
<dbReference type="RefSeq" id="WP_187018312.1">
    <property type="nucleotide sequence ID" value="NZ_JACRUK010000019.1"/>
</dbReference>
<dbReference type="PANTHER" id="PTHR43976">
    <property type="entry name" value="SHORT CHAIN DEHYDROGENASE"/>
    <property type="match status" value="1"/>
</dbReference>
<sequence>MKNVVITGASGGIGKELALHFAKNGWNVIATMICLEQGKELEELKNVKCFLLDVSSTESIETACEKIIAEFKTIDVVINNAGIGYRSFVELSEDAKINQIVDVNYLGVVKVCRAFIPLFRNQKKGQFINITSIAGLVNLPLGSFYHSTKHAVESFSECMAYELIDFNVSVATVQFGNTPSNFQKNVAKSDCSSFPSYAILMDKIGKILENKTKKNKDLKPQIINQIFKIAEKPATKFKRYTIGFDANCLNILRSNLGYRLFGRIIRQSVLK</sequence>
<dbReference type="SUPFAM" id="SSF51735">
    <property type="entry name" value="NAD(P)-binding Rossmann-fold domains"/>
    <property type="match status" value="1"/>
</dbReference>
<comment type="similarity">
    <text evidence="1 3">Belongs to the short-chain dehydrogenases/reductases (SDR) family.</text>
</comment>
<name>A0A923SJV8_9FLAO</name>
<dbReference type="PRINTS" id="PR00081">
    <property type="entry name" value="GDHRDH"/>
</dbReference>
<dbReference type="InterPro" id="IPR051911">
    <property type="entry name" value="SDR_oxidoreductase"/>
</dbReference>
<dbReference type="Gene3D" id="3.40.50.720">
    <property type="entry name" value="NAD(P)-binding Rossmann-like Domain"/>
    <property type="match status" value="1"/>
</dbReference>
<accession>A0A923SJV8</accession>
<evidence type="ECO:0000313" key="5">
    <source>
        <dbReference type="Proteomes" id="UP000641454"/>
    </source>
</evidence>
<dbReference type="PANTHER" id="PTHR43976:SF16">
    <property type="entry name" value="SHORT-CHAIN DEHYDROGENASE_REDUCTASE FAMILY PROTEIN"/>
    <property type="match status" value="1"/>
</dbReference>
<dbReference type="GO" id="GO:0016491">
    <property type="term" value="F:oxidoreductase activity"/>
    <property type="evidence" value="ECO:0007669"/>
    <property type="project" value="UniProtKB-KW"/>
</dbReference>
<organism evidence="4 5">
    <name type="scientific">Flavobacterium muglaense</name>
    <dbReference type="NCBI Taxonomy" id="2764716"/>
    <lineage>
        <taxon>Bacteria</taxon>
        <taxon>Pseudomonadati</taxon>
        <taxon>Bacteroidota</taxon>
        <taxon>Flavobacteriia</taxon>
        <taxon>Flavobacteriales</taxon>
        <taxon>Flavobacteriaceae</taxon>
        <taxon>Flavobacterium</taxon>
    </lineage>
</organism>
<dbReference type="Pfam" id="PF00106">
    <property type="entry name" value="adh_short"/>
    <property type="match status" value="1"/>
</dbReference>
<dbReference type="InterPro" id="IPR002347">
    <property type="entry name" value="SDR_fam"/>
</dbReference>
<evidence type="ECO:0000256" key="2">
    <source>
        <dbReference type="ARBA" id="ARBA00023002"/>
    </source>
</evidence>
<evidence type="ECO:0000256" key="3">
    <source>
        <dbReference type="RuleBase" id="RU000363"/>
    </source>
</evidence>
<dbReference type="EMBL" id="JACRUL010000019">
    <property type="protein sequence ID" value="MBC5844648.1"/>
    <property type="molecule type" value="Genomic_DNA"/>
</dbReference>
<proteinExistence type="inferred from homology"/>
<dbReference type="InterPro" id="IPR036291">
    <property type="entry name" value="NAD(P)-bd_dom_sf"/>
</dbReference>
<dbReference type="AlphaFoldDB" id="A0A923SJV8"/>
<reference evidence="4 5" key="1">
    <citation type="submission" date="2020-08" db="EMBL/GenBank/DDBJ databases">
        <title>Description of novel Flavobacterium F-392 isolate.</title>
        <authorList>
            <person name="Saticioglu I.B."/>
            <person name="Duman M."/>
            <person name="Altun S."/>
        </authorList>
    </citation>
    <scope>NUCLEOTIDE SEQUENCE [LARGE SCALE GENOMIC DNA]</scope>
    <source>
        <strain evidence="4 5">F-392</strain>
    </source>
</reference>
<keyword evidence="2" id="KW-0560">Oxidoreductase</keyword>
<protein>
    <submittedName>
        <fullName evidence="4">SDR family NAD(P)-dependent oxidoreductase</fullName>
    </submittedName>
</protein>
<evidence type="ECO:0000256" key="1">
    <source>
        <dbReference type="ARBA" id="ARBA00006484"/>
    </source>
</evidence>
<dbReference type="PRINTS" id="PR00080">
    <property type="entry name" value="SDRFAMILY"/>
</dbReference>
<evidence type="ECO:0000313" key="4">
    <source>
        <dbReference type="EMBL" id="MBC5844648.1"/>
    </source>
</evidence>
<comment type="caution">
    <text evidence="4">The sequence shown here is derived from an EMBL/GenBank/DDBJ whole genome shotgun (WGS) entry which is preliminary data.</text>
</comment>